<dbReference type="Pfam" id="PF18962">
    <property type="entry name" value="Por_Secre_tail"/>
    <property type="match status" value="1"/>
</dbReference>
<evidence type="ECO:0000259" key="3">
    <source>
        <dbReference type="Pfam" id="PF18962"/>
    </source>
</evidence>
<sequence>MIKKITFFFLVCITTFGFAQTVVNDFETGSPVPVKRYGAEISVVANPNTTGNTSANVAKLGRTTSLWYELMAFDLATAYTVPAGEIRYFTFMANYPAQPDITIRFNAADASVDGSGSQRALNKYTATAGEWQEIVFELDGGTNGITINAIIFIGDAGFQNDPKGLVLNNTDKFAYVDNFTFKAQNPLSTKNFSLENNTSVYPNEVTSTFKIDLNNSTKISDISLFNILGKNVTHSLSKISDTEYDASNLSTGLYLLRIQDQNGNNVTKKILKK</sequence>
<dbReference type="NCBIfam" id="TIGR04183">
    <property type="entry name" value="Por_Secre_tail"/>
    <property type="match status" value="1"/>
</dbReference>
<name>A0A2S7WPW0_9FLAO</name>
<keyword evidence="1 2" id="KW-0732">Signal</keyword>
<gene>
    <name evidence="4" type="ORF">BTO18_10715</name>
</gene>
<dbReference type="Proteomes" id="UP000238882">
    <property type="component" value="Unassembled WGS sequence"/>
</dbReference>
<dbReference type="AlphaFoldDB" id="A0A2S7WPW0"/>
<dbReference type="InterPro" id="IPR026444">
    <property type="entry name" value="Secre_tail"/>
</dbReference>
<accession>A0A2S7WPW0</accession>
<keyword evidence="5" id="KW-1185">Reference proteome</keyword>
<comment type="caution">
    <text evidence="4">The sequence shown here is derived from an EMBL/GenBank/DDBJ whole genome shotgun (WGS) entry which is preliminary data.</text>
</comment>
<evidence type="ECO:0000313" key="4">
    <source>
        <dbReference type="EMBL" id="PQJ79614.1"/>
    </source>
</evidence>
<reference evidence="4 5" key="1">
    <citation type="submission" date="2016-12" db="EMBL/GenBank/DDBJ databases">
        <title>Trade-off between light-utilization and light-protection in marine flavobacteria.</title>
        <authorList>
            <person name="Kumagai Y."/>
            <person name="Yoshizawa S."/>
            <person name="Kogure K."/>
            <person name="Iwasaki W."/>
        </authorList>
    </citation>
    <scope>NUCLEOTIDE SEQUENCE [LARGE SCALE GENOMIC DNA]</scope>
    <source>
        <strain evidence="4 5">NBRC 108759</strain>
    </source>
</reference>
<dbReference type="RefSeq" id="WP_105016208.1">
    <property type="nucleotide sequence ID" value="NZ_MSCN01000001.1"/>
</dbReference>
<protein>
    <recommendedName>
        <fullName evidence="3">Secretion system C-terminal sorting domain-containing protein</fullName>
    </recommendedName>
</protein>
<feature type="chain" id="PRO_5015431661" description="Secretion system C-terminal sorting domain-containing protein" evidence="2">
    <location>
        <begin position="20"/>
        <end position="273"/>
    </location>
</feature>
<feature type="domain" description="Secretion system C-terminal sorting" evidence="3">
    <location>
        <begin position="200"/>
        <end position="270"/>
    </location>
</feature>
<feature type="signal peptide" evidence="2">
    <location>
        <begin position="1"/>
        <end position="19"/>
    </location>
</feature>
<evidence type="ECO:0000256" key="2">
    <source>
        <dbReference type="SAM" id="SignalP"/>
    </source>
</evidence>
<dbReference type="EMBL" id="MSCN01000001">
    <property type="protein sequence ID" value="PQJ79614.1"/>
    <property type="molecule type" value="Genomic_DNA"/>
</dbReference>
<evidence type="ECO:0000256" key="1">
    <source>
        <dbReference type="ARBA" id="ARBA00022729"/>
    </source>
</evidence>
<evidence type="ECO:0000313" key="5">
    <source>
        <dbReference type="Proteomes" id="UP000238882"/>
    </source>
</evidence>
<dbReference type="Gene3D" id="2.60.120.260">
    <property type="entry name" value="Galactose-binding domain-like"/>
    <property type="match status" value="1"/>
</dbReference>
<dbReference type="OrthoDB" id="1377350at2"/>
<organism evidence="4 5">
    <name type="scientific">Polaribacter porphyrae</name>
    <dbReference type="NCBI Taxonomy" id="1137780"/>
    <lineage>
        <taxon>Bacteria</taxon>
        <taxon>Pseudomonadati</taxon>
        <taxon>Bacteroidota</taxon>
        <taxon>Flavobacteriia</taxon>
        <taxon>Flavobacteriales</taxon>
        <taxon>Flavobacteriaceae</taxon>
    </lineage>
</organism>
<proteinExistence type="predicted"/>